<keyword evidence="1" id="KW-0812">Transmembrane</keyword>
<sequence length="212" mass="25249">MERLKITLISLTITILTFMFGPLVLSALLYYAYTYCDDRPDKGFKMDGIYILLFISCLAPYVIALVAEQTYTQRDLYDFLRFVFSFKVVGFYEFNYDLKYVIYLIQSSTAHLLSLLFVLFFSIHVAKFRKEKYLGLRGGYNIKESEKKRTRIFCFLLLCLFLYFYYLFLPDSDISGVSFRVFGRLAFFHYFFFPLYIHISSLYFLSRKARSL</sequence>
<feature type="transmembrane region" description="Helical" evidence="1">
    <location>
        <begin position="152"/>
        <end position="169"/>
    </location>
</feature>
<keyword evidence="1" id="KW-1133">Transmembrane helix</keyword>
<keyword evidence="1" id="KW-0472">Membrane</keyword>
<accession>A0ABS0Z6D3</accession>
<evidence type="ECO:0000313" key="3">
    <source>
        <dbReference type="Proteomes" id="UP000598488"/>
    </source>
</evidence>
<feature type="transmembrane region" description="Helical" evidence="1">
    <location>
        <begin position="79"/>
        <end position="94"/>
    </location>
</feature>
<evidence type="ECO:0000256" key="1">
    <source>
        <dbReference type="SAM" id="Phobius"/>
    </source>
</evidence>
<reference evidence="2 3" key="1">
    <citation type="submission" date="2020-12" db="EMBL/GenBank/DDBJ databases">
        <title>Comparative genome analysis of fungal antagonists Marinomonas ostreistagni 398 and M. spartinae 468.</title>
        <authorList>
            <person name="Fields J.L."/>
            <person name="Mavrodi O.V."/>
            <person name="Biber P.D."/>
            <person name="Indest K.J."/>
            <person name="Mavrodi D.V."/>
        </authorList>
    </citation>
    <scope>NUCLEOTIDE SEQUENCE [LARGE SCALE GENOMIC DNA]</scope>
    <source>
        <strain evidence="2 3">USM7</strain>
    </source>
</reference>
<feature type="transmembrane region" description="Helical" evidence="1">
    <location>
        <begin position="181"/>
        <end position="205"/>
    </location>
</feature>
<keyword evidence="3" id="KW-1185">Reference proteome</keyword>
<proteinExistence type="predicted"/>
<comment type="caution">
    <text evidence="2">The sequence shown here is derived from an EMBL/GenBank/DDBJ whole genome shotgun (WGS) entry which is preliminary data.</text>
</comment>
<dbReference type="Proteomes" id="UP000598488">
    <property type="component" value="Unassembled WGS sequence"/>
</dbReference>
<feature type="transmembrane region" description="Helical" evidence="1">
    <location>
        <begin position="48"/>
        <end position="67"/>
    </location>
</feature>
<dbReference type="EMBL" id="JAEMUH010000001">
    <property type="protein sequence ID" value="MBJ7549214.1"/>
    <property type="molecule type" value="Genomic_DNA"/>
</dbReference>
<dbReference type="RefSeq" id="WP_199460145.1">
    <property type="nucleotide sequence ID" value="NZ_JAEMUH010000001.1"/>
</dbReference>
<organism evidence="2 3">
    <name type="scientific">Marinomonas ostreistagni</name>
    <dbReference type="NCBI Taxonomy" id="359209"/>
    <lineage>
        <taxon>Bacteria</taxon>
        <taxon>Pseudomonadati</taxon>
        <taxon>Pseudomonadota</taxon>
        <taxon>Gammaproteobacteria</taxon>
        <taxon>Oceanospirillales</taxon>
        <taxon>Oceanospirillaceae</taxon>
        <taxon>Marinomonas</taxon>
    </lineage>
</organism>
<name>A0ABS0Z6D3_9GAMM</name>
<feature type="transmembrane region" description="Helical" evidence="1">
    <location>
        <begin position="100"/>
        <end position="123"/>
    </location>
</feature>
<protein>
    <submittedName>
        <fullName evidence="2">Uncharacterized protein</fullName>
    </submittedName>
</protein>
<gene>
    <name evidence="2" type="ORF">JHD44_00830</name>
</gene>
<evidence type="ECO:0000313" key="2">
    <source>
        <dbReference type="EMBL" id="MBJ7549214.1"/>
    </source>
</evidence>
<feature type="transmembrane region" description="Helical" evidence="1">
    <location>
        <begin position="7"/>
        <end position="33"/>
    </location>
</feature>